<comment type="similarity">
    <text evidence="1">Belongs to the DeSI family.</text>
</comment>
<dbReference type="PROSITE" id="PS51858">
    <property type="entry name" value="PPPDE"/>
    <property type="match status" value="1"/>
</dbReference>
<feature type="region of interest" description="Disordered" evidence="4">
    <location>
        <begin position="1"/>
        <end position="22"/>
    </location>
</feature>
<dbReference type="Pfam" id="PF05903">
    <property type="entry name" value="Peptidase_C97"/>
    <property type="match status" value="1"/>
</dbReference>
<dbReference type="PANTHER" id="PTHR12378:SF80">
    <property type="entry name" value="IP06716P-RELATED"/>
    <property type="match status" value="1"/>
</dbReference>
<evidence type="ECO:0000256" key="3">
    <source>
        <dbReference type="ARBA" id="ARBA00022801"/>
    </source>
</evidence>
<dbReference type="STRING" id="1507870.A0A1V8T0L8"/>
<evidence type="ECO:0000313" key="6">
    <source>
        <dbReference type="EMBL" id="OQO04965.1"/>
    </source>
</evidence>
<evidence type="ECO:0000256" key="2">
    <source>
        <dbReference type="ARBA" id="ARBA00022670"/>
    </source>
</evidence>
<feature type="domain" description="PPPDE" evidence="5">
    <location>
        <begin position="25"/>
        <end position="167"/>
    </location>
</feature>
<comment type="caution">
    <text evidence="6">The sequence shown here is derived from an EMBL/GenBank/DDBJ whole genome shotgun (WGS) entry which is preliminary data.</text>
</comment>
<dbReference type="EMBL" id="NAJO01000020">
    <property type="protein sequence ID" value="OQO04965.1"/>
    <property type="molecule type" value="Genomic_DNA"/>
</dbReference>
<dbReference type="PANTHER" id="PTHR12378">
    <property type="entry name" value="DESUMOYLATING ISOPEPTIDASE"/>
    <property type="match status" value="1"/>
</dbReference>
<dbReference type="InterPro" id="IPR042266">
    <property type="entry name" value="PPPDE_sf"/>
</dbReference>
<protein>
    <recommendedName>
        <fullName evidence="5">PPPDE domain-containing protein</fullName>
    </recommendedName>
</protein>
<dbReference type="SMART" id="SM01179">
    <property type="entry name" value="DUF862"/>
    <property type="match status" value="1"/>
</dbReference>
<keyword evidence="3" id="KW-0378">Hydrolase</keyword>
<organism evidence="6 7">
    <name type="scientific">Cryoendolithus antarcticus</name>
    <dbReference type="NCBI Taxonomy" id="1507870"/>
    <lineage>
        <taxon>Eukaryota</taxon>
        <taxon>Fungi</taxon>
        <taxon>Dikarya</taxon>
        <taxon>Ascomycota</taxon>
        <taxon>Pezizomycotina</taxon>
        <taxon>Dothideomycetes</taxon>
        <taxon>Dothideomycetidae</taxon>
        <taxon>Cladosporiales</taxon>
        <taxon>Cladosporiaceae</taxon>
        <taxon>Cryoendolithus</taxon>
    </lineage>
</organism>
<proteinExistence type="inferred from homology"/>
<dbReference type="GO" id="GO:0101005">
    <property type="term" value="F:deubiquitinase activity"/>
    <property type="evidence" value="ECO:0007669"/>
    <property type="project" value="TreeGrafter"/>
</dbReference>
<reference evidence="7" key="1">
    <citation type="submission" date="2017-03" db="EMBL/GenBank/DDBJ databases">
        <title>Genomes of endolithic fungi from Antarctica.</title>
        <authorList>
            <person name="Coleine C."/>
            <person name="Masonjones S."/>
            <person name="Stajich J.E."/>
        </authorList>
    </citation>
    <scope>NUCLEOTIDE SEQUENCE [LARGE SCALE GENOMIC DNA]</scope>
    <source>
        <strain evidence="7">CCFEE 5527</strain>
    </source>
</reference>
<evidence type="ECO:0000256" key="4">
    <source>
        <dbReference type="SAM" id="MobiDB-lite"/>
    </source>
</evidence>
<keyword evidence="7" id="KW-1185">Reference proteome</keyword>
<evidence type="ECO:0000256" key="1">
    <source>
        <dbReference type="ARBA" id="ARBA00008140"/>
    </source>
</evidence>
<feature type="region of interest" description="Disordered" evidence="4">
    <location>
        <begin position="228"/>
        <end position="248"/>
    </location>
</feature>
<dbReference type="Gene3D" id="3.90.1720.30">
    <property type="entry name" value="PPPDE domains"/>
    <property type="match status" value="1"/>
</dbReference>
<dbReference type="GO" id="GO:0006508">
    <property type="term" value="P:proteolysis"/>
    <property type="evidence" value="ECO:0007669"/>
    <property type="project" value="UniProtKB-KW"/>
</dbReference>
<name>A0A1V8T0L8_9PEZI</name>
<dbReference type="GO" id="GO:0016579">
    <property type="term" value="P:protein deubiquitination"/>
    <property type="evidence" value="ECO:0007669"/>
    <property type="project" value="TreeGrafter"/>
</dbReference>
<dbReference type="Proteomes" id="UP000192596">
    <property type="component" value="Unassembled WGS sequence"/>
</dbReference>
<dbReference type="AlphaFoldDB" id="A0A1V8T0L8"/>
<dbReference type="InParanoid" id="A0A1V8T0L8"/>
<sequence length="248" mass="26830">MPPFPSRSKRQPSVASLPTTEPRGTPVTLQIYDLLPPSRLSTILYTIGTSLHHSAVLLNDLEYAYGGHSVPHKTGVWSSPPGTVPPGGTFRCSVLQGYTTKSKDEIDAVIRDISAKFLGTKYNLLTNNCNHFTSALCTALLNKPTPSWVNRAAGIGVALPCMVPREWVQPPGVDDMEGELVGDGEYREESDDERAAMLDFDRSRWSVGKGTGQKGTPPARVVRVRVTGKEDGVGRDSVGLPRRFSLGG</sequence>
<accession>A0A1V8T0L8</accession>
<dbReference type="OrthoDB" id="412286at2759"/>
<dbReference type="InterPro" id="IPR008580">
    <property type="entry name" value="PPPDE_dom"/>
</dbReference>
<keyword evidence="2" id="KW-0645">Protease</keyword>
<evidence type="ECO:0000313" key="7">
    <source>
        <dbReference type="Proteomes" id="UP000192596"/>
    </source>
</evidence>
<evidence type="ECO:0000259" key="5">
    <source>
        <dbReference type="PROSITE" id="PS51858"/>
    </source>
</evidence>
<gene>
    <name evidence="6" type="ORF">B0A48_07983</name>
</gene>